<feature type="domain" description="RNA polymerase sigma factor 70 region 4 type 2" evidence="8">
    <location>
        <begin position="108"/>
        <end position="158"/>
    </location>
</feature>
<sequence>MSGLTGTGATLEQDIVALMPAVRRFAMRLERSATDADDLTQDTMVKALAHVDQFQPGTNLKSWLFTIARNTYCTKYRMRRRYTLHADMEVAGSGQAVQSTQEWSLRRGEVDKAISALDVDKRRVSLMAISGESYKDIAGACGCGLGTIKSRIARGRAAVIATLGETTAAGAVAAR</sequence>
<dbReference type="SUPFAM" id="SSF88659">
    <property type="entry name" value="Sigma3 and sigma4 domains of RNA polymerase sigma factors"/>
    <property type="match status" value="1"/>
</dbReference>
<keyword evidence="4 6" id="KW-0238">DNA-binding</keyword>
<dbReference type="GO" id="GO:0016987">
    <property type="term" value="F:sigma factor activity"/>
    <property type="evidence" value="ECO:0007669"/>
    <property type="project" value="UniProtKB-KW"/>
</dbReference>
<dbReference type="InterPro" id="IPR013324">
    <property type="entry name" value="RNA_pol_sigma_r3/r4-like"/>
</dbReference>
<dbReference type="InterPro" id="IPR014284">
    <property type="entry name" value="RNA_pol_sigma-70_dom"/>
</dbReference>
<evidence type="ECO:0000259" key="7">
    <source>
        <dbReference type="Pfam" id="PF04542"/>
    </source>
</evidence>
<dbReference type="PROSITE" id="PS01063">
    <property type="entry name" value="SIGMA70_ECF"/>
    <property type="match status" value="1"/>
</dbReference>
<dbReference type="HOGENOM" id="CLU_047691_1_4_5"/>
<name>C6B743_RHILS</name>
<dbReference type="Proteomes" id="UP000002256">
    <property type="component" value="Plasmid pR132502"/>
</dbReference>
<evidence type="ECO:0000259" key="8">
    <source>
        <dbReference type="Pfam" id="PF08281"/>
    </source>
</evidence>
<feature type="domain" description="RNA polymerase sigma-70 region 2" evidence="7">
    <location>
        <begin position="17"/>
        <end position="81"/>
    </location>
</feature>
<evidence type="ECO:0000256" key="5">
    <source>
        <dbReference type="ARBA" id="ARBA00023163"/>
    </source>
</evidence>
<dbReference type="KEGG" id="rlg:Rleg_6866"/>
<organism evidence="9 10">
    <name type="scientific">Rhizobium leguminosarum bv. trifolii (strain WSM1325)</name>
    <dbReference type="NCBI Taxonomy" id="395491"/>
    <lineage>
        <taxon>Bacteria</taxon>
        <taxon>Pseudomonadati</taxon>
        <taxon>Pseudomonadota</taxon>
        <taxon>Alphaproteobacteria</taxon>
        <taxon>Hyphomicrobiales</taxon>
        <taxon>Rhizobiaceae</taxon>
        <taxon>Rhizobium/Agrobacterium group</taxon>
        <taxon>Rhizobium</taxon>
    </lineage>
</organism>
<dbReference type="InterPro" id="IPR013325">
    <property type="entry name" value="RNA_pol_sigma_r2"/>
</dbReference>
<dbReference type="NCBIfam" id="TIGR02937">
    <property type="entry name" value="sigma70-ECF"/>
    <property type="match status" value="1"/>
</dbReference>
<dbReference type="Pfam" id="PF08281">
    <property type="entry name" value="Sigma70_r4_2"/>
    <property type="match status" value="1"/>
</dbReference>
<gene>
    <name evidence="9" type="ordered locus">Rleg_6866</name>
</gene>
<evidence type="ECO:0000256" key="2">
    <source>
        <dbReference type="ARBA" id="ARBA00023015"/>
    </source>
</evidence>
<dbReference type="SUPFAM" id="SSF88946">
    <property type="entry name" value="Sigma2 domain of RNA polymerase sigma factors"/>
    <property type="match status" value="1"/>
</dbReference>
<evidence type="ECO:0000256" key="3">
    <source>
        <dbReference type="ARBA" id="ARBA00023082"/>
    </source>
</evidence>
<dbReference type="InterPro" id="IPR039425">
    <property type="entry name" value="RNA_pol_sigma-70-like"/>
</dbReference>
<evidence type="ECO:0000313" key="9">
    <source>
        <dbReference type="EMBL" id="ACS59901.1"/>
    </source>
</evidence>
<dbReference type="Gene3D" id="1.10.1740.10">
    <property type="match status" value="1"/>
</dbReference>
<keyword evidence="3 6" id="KW-0731">Sigma factor</keyword>
<keyword evidence="5 6" id="KW-0804">Transcription</keyword>
<dbReference type="InterPro" id="IPR007627">
    <property type="entry name" value="RNA_pol_sigma70_r2"/>
</dbReference>
<evidence type="ECO:0000313" key="10">
    <source>
        <dbReference type="Proteomes" id="UP000002256"/>
    </source>
</evidence>
<dbReference type="OrthoDB" id="9803470at2"/>
<keyword evidence="9" id="KW-0614">Plasmid</keyword>
<dbReference type="InterPro" id="IPR000838">
    <property type="entry name" value="RNA_pol_sigma70_ECF_CS"/>
</dbReference>
<geneLocation type="plasmid" evidence="9 10">
    <name>pR132502</name>
</geneLocation>
<dbReference type="GO" id="GO:0006352">
    <property type="term" value="P:DNA-templated transcription initiation"/>
    <property type="evidence" value="ECO:0007669"/>
    <property type="project" value="InterPro"/>
</dbReference>
<dbReference type="Pfam" id="PF04542">
    <property type="entry name" value="Sigma70_r2"/>
    <property type="match status" value="1"/>
</dbReference>
<evidence type="ECO:0000256" key="4">
    <source>
        <dbReference type="ARBA" id="ARBA00023125"/>
    </source>
</evidence>
<protein>
    <recommendedName>
        <fullName evidence="6">RNA polymerase sigma factor</fullName>
    </recommendedName>
</protein>
<dbReference type="PANTHER" id="PTHR43133:SF25">
    <property type="entry name" value="RNA POLYMERASE SIGMA FACTOR RFAY-RELATED"/>
    <property type="match status" value="1"/>
</dbReference>
<dbReference type="InterPro" id="IPR013249">
    <property type="entry name" value="RNA_pol_sigma70_r4_t2"/>
</dbReference>
<keyword evidence="2 6" id="KW-0805">Transcription regulation</keyword>
<dbReference type="EMBL" id="CP001624">
    <property type="protein sequence ID" value="ACS59901.1"/>
    <property type="molecule type" value="Genomic_DNA"/>
</dbReference>
<dbReference type="PANTHER" id="PTHR43133">
    <property type="entry name" value="RNA POLYMERASE ECF-TYPE SIGMA FACTO"/>
    <property type="match status" value="1"/>
</dbReference>
<evidence type="ECO:0000256" key="6">
    <source>
        <dbReference type="RuleBase" id="RU000716"/>
    </source>
</evidence>
<dbReference type="InterPro" id="IPR036388">
    <property type="entry name" value="WH-like_DNA-bd_sf"/>
</dbReference>
<dbReference type="Gene3D" id="1.10.10.10">
    <property type="entry name" value="Winged helix-like DNA-binding domain superfamily/Winged helix DNA-binding domain"/>
    <property type="match status" value="1"/>
</dbReference>
<accession>C6B743</accession>
<proteinExistence type="inferred from homology"/>
<reference evidence="9 10" key="1">
    <citation type="journal article" date="2010" name="Stand. Genomic Sci.">
        <title>Complete genome sequence of Rhizobium leguminosarum bv. trifolii strain WSM1325, an effective microsymbiont of annual Mediterranean clovers.</title>
        <authorList>
            <person name="Reeve W."/>
            <person name="O'Hara G."/>
            <person name="Chain P."/>
            <person name="Ardley J."/>
            <person name="Brau L."/>
            <person name="Nandesena K."/>
            <person name="Tiwari R."/>
            <person name="Copeland A."/>
            <person name="Nolan M."/>
            <person name="Han C."/>
            <person name="Brettin T."/>
            <person name="Land M."/>
            <person name="Ovchinikova G."/>
            <person name="Ivanova N."/>
            <person name="Mavromatis K."/>
            <person name="Markowitz V."/>
            <person name="Kyrpides N."/>
            <person name="Melino V."/>
            <person name="Denton M."/>
            <person name="Yates R."/>
            <person name="Howieson J."/>
        </authorList>
    </citation>
    <scope>NUCLEOTIDE SEQUENCE [LARGE SCALE GENOMIC DNA]</scope>
    <source>
        <strain evidence="10">WSM1325</strain>
        <plasmid evidence="10">Plasmid pR132502</plasmid>
    </source>
</reference>
<comment type="similarity">
    <text evidence="1 6">Belongs to the sigma-70 factor family. ECF subfamily.</text>
</comment>
<evidence type="ECO:0000256" key="1">
    <source>
        <dbReference type="ARBA" id="ARBA00010641"/>
    </source>
</evidence>
<dbReference type="AlphaFoldDB" id="C6B743"/>
<dbReference type="GO" id="GO:0003677">
    <property type="term" value="F:DNA binding"/>
    <property type="evidence" value="ECO:0007669"/>
    <property type="project" value="UniProtKB-KW"/>
</dbReference>